<dbReference type="CDD" id="cd00087">
    <property type="entry name" value="FReD"/>
    <property type="match status" value="1"/>
</dbReference>
<sequence>MALRQVPLLLLSACCMLTYAQDPPTTAAAPTAAGDRELPQAWLERLAALETRIGSRDQEVTRMLQQVLTNQQTILRYLHPPWAAEAAGQPPPGHRMFAVESRSLTAAGAAGATGSAAGDVAGASGPTGVVQSRPRSCRDIPDGMSGEETIYLGPGDPVEVYCDQDYEEGGWIVIQNRFDGFVNFNRSWEKYRDGFGDIGTEHWLGLDTIHRLTVATPHEIAFVAESFKGERRWARYTLFEIGGETDRYRLQKLGVYSGTLGDEFNYNKGMEFSTYDQDHDQYADVNCAVRTASGWWHRSCTRINLNGMYGNESGVRFAYWLDWLHLNGLKRTRIMIRELKRRK</sequence>
<organism evidence="4">
    <name type="scientific">Anopheles triannulatus</name>
    <dbReference type="NCBI Taxonomy" id="58253"/>
    <lineage>
        <taxon>Eukaryota</taxon>
        <taxon>Metazoa</taxon>
        <taxon>Ecdysozoa</taxon>
        <taxon>Arthropoda</taxon>
        <taxon>Hexapoda</taxon>
        <taxon>Insecta</taxon>
        <taxon>Pterygota</taxon>
        <taxon>Neoptera</taxon>
        <taxon>Endopterygota</taxon>
        <taxon>Diptera</taxon>
        <taxon>Nematocera</taxon>
        <taxon>Culicoidea</taxon>
        <taxon>Culicidae</taxon>
        <taxon>Anophelinae</taxon>
        <taxon>Anopheles</taxon>
    </lineage>
</organism>
<evidence type="ECO:0000256" key="1">
    <source>
        <dbReference type="SAM" id="MobiDB-lite"/>
    </source>
</evidence>
<dbReference type="EMBL" id="GGFK01006571">
    <property type="protein sequence ID" value="MBW39892.1"/>
    <property type="molecule type" value="Transcribed_RNA"/>
</dbReference>
<keyword evidence="2" id="KW-0732">Signal</keyword>
<evidence type="ECO:0000259" key="3">
    <source>
        <dbReference type="PROSITE" id="PS51406"/>
    </source>
</evidence>
<evidence type="ECO:0000256" key="2">
    <source>
        <dbReference type="SAM" id="SignalP"/>
    </source>
</evidence>
<dbReference type="InterPro" id="IPR014716">
    <property type="entry name" value="Fibrinogen_a/b/g_C_1"/>
</dbReference>
<name>A0A2M4AGQ4_9DIPT</name>
<dbReference type="Gene3D" id="3.90.215.10">
    <property type="entry name" value="Gamma Fibrinogen, chain A, domain 1"/>
    <property type="match status" value="1"/>
</dbReference>
<protein>
    <submittedName>
        <fullName evidence="4">Putative ficolin</fullName>
    </submittedName>
</protein>
<feature type="domain" description="Fibrinogen C-terminal" evidence="3">
    <location>
        <begin position="128"/>
        <end position="340"/>
    </location>
</feature>
<dbReference type="AlphaFoldDB" id="A0A2M4AGQ4"/>
<proteinExistence type="predicted"/>
<evidence type="ECO:0000313" key="4">
    <source>
        <dbReference type="EMBL" id="MBW39892.1"/>
    </source>
</evidence>
<dbReference type="Pfam" id="PF00147">
    <property type="entry name" value="Fibrinogen_C"/>
    <property type="match status" value="1"/>
</dbReference>
<dbReference type="GO" id="GO:0005615">
    <property type="term" value="C:extracellular space"/>
    <property type="evidence" value="ECO:0007669"/>
    <property type="project" value="TreeGrafter"/>
</dbReference>
<feature type="signal peptide" evidence="2">
    <location>
        <begin position="1"/>
        <end position="20"/>
    </location>
</feature>
<dbReference type="PANTHER" id="PTHR19143">
    <property type="entry name" value="FIBRINOGEN/TENASCIN/ANGIOPOEITIN"/>
    <property type="match status" value="1"/>
</dbReference>
<accession>A0A2M4AGQ4</accession>
<feature type="chain" id="PRO_5014837513" evidence="2">
    <location>
        <begin position="21"/>
        <end position="343"/>
    </location>
</feature>
<dbReference type="InterPro" id="IPR050373">
    <property type="entry name" value="Fibrinogen_C-term_domain"/>
</dbReference>
<dbReference type="PROSITE" id="PS51406">
    <property type="entry name" value="FIBRINOGEN_C_2"/>
    <property type="match status" value="1"/>
</dbReference>
<dbReference type="InterPro" id="IPR036056">
    <property type="entry name" value="Fibrinogen-like_C"/>
</dbReference>
<dbReference type="PANTHER" id="PTHR19143:SF327">
    <property type="entry name" value="FI21813P1-RELATED"/>
    <property type="match status" value="1"/>
</dbReference>
<feature type="region of interest" description="Disordered" evidence="1">
    <location>
        <begin position="113"/>
        <end position="141"/>
    </location>
</feature>
<dbReference type="SUPFAM" id="SSF56496">
    <property type="entry name" value="Fibrinogen C-terminal domain-like"/>
    <property type="match status" value="1"/>
</dbReference>
<dbReference type="SMART" id="SM00186">
    <property type="entry name" value="FBG"/>
    <property type="match status" value="1"/>
</dbReference>
<feature type="compositionally biased region" description="Low complexity" evidence="1">
    <location>
        <begin position="113"/>
        <end position="124"/>
    </location>
</feature>
<dbReference type="InterPro" id="IPR002181">
    <property type="entry name" value="Fibrinogen_a/b/g_C_dom"/>
</dbReference>
<reference evidence="4" key="1">
    <citation type="submission" date="2018-01" db="EMBL/GenBank/DDBJ databases">
        <title>An insight into the sialome of Amazonian anophelines.</title>
        <authorList>
            <person name="Ribeiro J.M."/>
            <person name="Scarpassa V."/>
            <person name="Calvo E."/>
        </authorList>
    </citation>
    <scope>NUCLEOTIDE SEQUENCE</scope>
    <source>
        <tissue evidence="4">Salivary glands</tissue>
    </source>
</reference>